<dbReference type="PROSITE" id="PS50177">
    <property type="entry name" value="NTF2_DOMAIN"/>
    <property type="match status" value="1"/>
</dbReference>
<dbReference type="InterPro" id="IPR018222">
    <property type="entry name" value="Nuclear_transport_factor_2_euk"/>
</dbReference>
<protein>
    <recommendedName>
        <fullName evidence="1">NTF2 domain-containing protein</fullName>
    </recommendedName>
</protein>
<dbReference type="InterPro" id="IPR032710">
    <property type="entry name" value="NTF2-like_dom_sf"/>
</dbReference>
<reference evidence="2 3" key="1">
    <citation type="journal article" date="2012" name="Proc. Natl. Acad. Sci. U.S.A.">
        <title>Gain and loss of multiple functionally related, horizontally transferred genes in the reduced genomes of two microsporidian parasites.</title>
        <authorList>
            <person name="Pombert J.-F."/>
            <person name="Selman M."/>
            <person name="Burki F."/>
            <person name="Bardell F.T."/>
            <person name="Farinelli L."/>
            <person name="Solter L.F."/>
            <person name="Whitman D.W."/>
            <person name="Weiss L.M."/>
            <person name="Corradi N."/>
            <person name="Keeling P.J."/>
        </authorList>
    </citation>
    <scope>NUCLEOTIDE SEQUENCE [LARGE SCALE GENOMIC DNA]</scope>
    <source>
        <strain evidence="2 3">SJ-2008</strain>
    </source>
</reference>
<dbReference type="HOGENOM" id="CLU_1315757_0_0_1"/>
<gene>
    <name evidence="2" type="ordered locus">EROM_021080</name>
</gene>
<dbReference type="KEGG" id="ero:EROM_021080"/>
<proteinExistence type="predicted"/>
<dbReference type="Proteomes" id="UP000010094">
    <property type="component" value="Chromosome II"/>
</dbReference>
<sequence length="219" mass="24894">MVCQKDANFCSPMTSIPKSNEVVFIRNYYSMLCNRPSLIHQYYMKDSQLTISKEMDKPEICTEDFGKYIKSKISNPISKVLISHLSCQKIDDLRSIINVIGQFVYNDISQVRITHQFIVSKSDSTLYIKNEILTFLDEEVIYETESDAKRVIVVSCGKNGMPQAISAISEFGKVRSMKSENDGKVVMTLNSMEDVENIKRNIAKIVSQGYKLEFGGLKV</sequence>
<dbReference type="OrthoDB" id="339151at2759"/>
<dbReference type="GeneID" id="20520870"/>
<keyword evidence="3" id="KW-1185">Reference proteome</keyword>
<dbReference type="SUPFAM" id="SSF54427">
    <property type="entry name" value="NTF2-like"/>
    <property type="match status" value="1"/>
</dbReference>
<evidence type="ECO:0000313" key="3">
    <source>
        <dbReference type="Proteomes" id="UP000010094"/>
    </source>
</evidence>
<dbReference type="InterPro" id="IPR002075">
    <property type="entry name" value="NTF2_dom"/>
</dbReference>
<evidence type="ECO:0000259" key="1">
    <source>
        <dbReference type="PROSITE" id="PS50177"/>
    </source>
</evidence>
<name>I6ZHA9_ENCRO</name>
<accession>I6ZHA9</accession>
<dbReference type="AlphaFoldDB" id="I6ZHA9"/>
<dbReference type="Pfam" id="PF02136">
    <property type="entry name" value="NTF2"/>
    <property type="match status" value="1"/>
</dbReference>
<dbReference type="Gene3D" id="3.10.450.50">
    <property type="match status" value="1"/>
</dbReference>
<dbReference type="EMBL" id="CP003519">
    <property type="protein sequence ID" value="AFN82583.1"/>
    <property type="molecule type" value="Genomic_DNA"/>
</dbReference>
<evidence type="ECO:0000313" key="2">
    <source>
        <dbReference type="EMBL" id="AFN82583.1"/>
    </source>
</evidence>
<dbReference type="VEuPathDB" id="MicrosporidiaDB:EROM_021080"/>
<dbReference type="RefSeq" id="XP_009264080.1">
    <property type="nucleotide sequence ID" value="XM_009265805.1"/>
</dbReference>
<organism evidence="2 3">
    <name type="scientific">Encephalitozoon romaleae (strain SJ-2008)</name>
    <name type="common">Microsporidian parasite</name>
    <dbReference type="NCBI Taxonomy" id="1178016"/>
    <lineage>
        <taxon>Eukaryota</taxon>
        <taxon>Fungi</taxon>
        <taxon>Fungi incertae sedis</taxon>
        <taxon>Microsporidia</taxon>
        <taxon>Unikaryonidae</taxon>
        <taxon>Encephalitozoon</taxon>
    </lineage>
</organism>
<feature type="domain" description="NTF2" evidence="1">
    <location>
        <begin position="24"/>
        <end position="135"/>
    </location>
</feature>